<dbReference type="SUPFAM" id="SSF54928">
    <property type="entry name" value="RNA-binding domain, RBD"/>
    <property type="match status" value="1"/>
</dbReference>
<dbReference type="Pfam" id="PF23182">
    <property type="entry name" value="PABC_AtC3H46"/>
    <property type="match status" value="1"/>
</dbReference>
<dbReference type="Proteomes" id="UP000826271">
    <property type="component" value="Unassembled WGS sequence"/>
</dbReference>
<dbReference type="SMART" id="SM00360">
    <property type="entry name" value="RRM"/>
    <property type="match status" value="1"/>
</dbReference>
<dbReference type="EMBL" id="WHWC01000003">
    <property type="protein sequence ID" value="KAG8387209.1"/>
    <property type="molecule type" value="Genomic_DNA"/>
</dbReference>
<dbReference type="AlphaFoldDB" id="A0AAV6XWS5"/>
<feature type="domain" description="RRM" evidence="8">
    <location>
        <begin position="336"/>
        <end position="411"/>
    </location>
</feature>
<feature type="zinc finger region" description="C3H1-type" evidence="7">
    <location>
        <begin position="183"/>
        <end position="210"/>
    </location>
</feature>
<evidence type="ECO:0000259" key="8">
    <source>
        <dbReference type="PROSITE" id="PS50102"/>
    </source>
</evidence>
<reference evidence="11" key="1">
    <citation type="submission" date="2019-10" db="EMBL/GenBank/DDBJ databases">
        <authorList>
            <person name="Zhang R."/>
            <person name="Pan Y."/>
            <person name="Wang J."/>
            <person name="Ma R."/>
            <person name="Yu S."/>
        </authorList>
    </citation>
    <scope>NUCLEOTIDE SEQUENCE</scope>
    <source>
        <strain evidence="11">LA-IB0</strain>
        <tissue evidence="11">Leaf</tissue>
    </source>
</reference>
<sequence length="441" mass="49731">MSLDMEFSESTKIVFQRIQKLDPENVSKIIGSILLEDHAEHEMIRLAFGPDTMIRALINNSKQNFPLSPKPNTPVHVSPPSPHSNLPKTFTPFTPASSSNTPLYSTVLTADHGPLNPQIAIGQPIIPNFQYFPTAYLDPSYSQAPLEPCNAGGAYFQPGPEVAKHPSPDQKLSLHELCPNFHELPVQICEYFKQGYCKHGASCKFLHVLHLNNGYVMVLNLPDGNESRGSLKQFEIELIELLKSRRGIPVPISSLPILYYEKYGMILQPEAYLKDSNKQGNIGCALVQLLSQMSNTIRVFDRPHGHKCVILAEDIPRYMKFVEEINENEANVADACQVYLTFPPQSVFSDQDVRSYFNKFGPVQDVRIPSKEKRMFGFVTFVYPETVELILTIANPHFIRGAQVVVKPYRPKPMLFDSYEEINLPDSPFAFEVDNDISSFI</sequence>
<organism evidence="11 12">
    <name type="scientific">Buddleja alternifolia</name>
    <dbReference type="NCBI Taxonomy" id="168488"/>
    <lineage>
        <taxon>Eukaryota</taxon>
        <taxon>Viridiplantae</taxon>
        <taxon>Streptophyta</taxon>
        <taxon>Embryophyta</taxon>
        <taxon>Tracheophyta</taxon>
        <taxon>Spermatophyta</taxon>
        <taxon>Magnoliopsida</taxon>
        <taxon>eudicotyledons</taxon>
        <taxon>Gunneridae</taxon>
        <taxon>Pentapetalae</taxon>
        <taxon>asterids</taxon>
        <taxon>lamiids</taxon>
        <taxon>Lamiales</taxon>
        <taxon>Scrophulariaceae</taxon>
        <taxon>Buddlejeae</taxon>
        <taxon>Buddleja</taxon>
    </lineage>
</organism>
<keyword evidence="5" id="KW-0238">DNA-binding</keyword>
<evidence type="ECO:0000256" key="6">
    <source>
        <dbReference type="PROSITE-ProRule" id="PRU00176"/>
    </source>
</evidence>
<dbReference type="GO" id="GO:0003677">
    <property type="term" value="F:DNA binding"/>
    <property type="evidence" value="ECO:0007669"/>
    <property type="project" value="UniProtKB-KW"/>
</dbReference>
<feature type="domain" description="HTH OST-type" evidence="10">
    <location>
        <begin position="230"/>
        <end position="313"/>
    </location>
</feature>
<dbReference type="Pfam" id="PF00076">
    <property type="entry name" value="RRM_1"/>
    <property type="match status" value="1"/>
</dbReference>
<dbReference type="InterPro" id="IPR000571">
    <property type="entry name" value="Znf_CCCH"/>
</dbReference>
<dbReference type="PROSITE" id="PS50103">
    <property type="entry name" value="ZF_C3H1"/>
    <property type="match status" value="1"/>
</dbReference>
<keyword evidence="12" id="KW-1185">Reference proteome</keyword>
<feature type="domain" description="C3H1-type" evidence="9">
    <location>
        <begin position="183"/>
        <end position="210"/>
    </location>
</feature>
<dbReference type="InterPro" id="IPR000504">
    <property type="entry name" value="RRM_dom"/>
</dbReference>
<name>A0AAV6XWS5_9LAMI</name>
<dbReference type="PROSITE" id="PS50102">
    <property type="entry name" value="RRM"/>
    <property type="match status" value="1"/>
</dbReference>
<dbReference type="Pfam" id="PF00642">
    <property type="entry name" value="zf-CCCH"/>
    <property type="match status" value="1"/>
</dbReference>
<evidence type="ECO:0000259" key="9">
    <source>
        <dbReference type="PROSITE" id="PS50103"/>
    </source>
</evidence>
<dbReference type="InterPro" id="IPR035979">
    <property type="entry name" value="RBD_domain_sf"/>
</dbReference>
<dbReference type="Gene3D" id="4.10.1000.10">
    <property type="entry name" value="Zinc finger, CCCH-type"/>
    <property type="match status" value="1"/>
</dbReference>
<protein>
    <submittedName>
        <fullName evidence="11">Uncharacterized protein</fullName>
    </submittedName>
</protein>
<dbReference type="PANTHER" id="PTHR24009:SF0">
    <property type="entry name" value="ZINC FINGER CCCH DOMAIN-CONTAINING PROTEIN 18"/>
    <property type="match status" value="1"/>
</dbReference>
<dbReference type="InterPro" id="IPR025605">
    <property type="entry name" value="OST-HTH/LOTUS_dom"/>
</dbReference>
<evidence type="ECO:0000256" key="3">
    <source>
        <dbReference type="ARBA" id="ARBA00022833"/>
    </source>
</evidence>
<gene>
    <name evidence="11" type="ORF">BUALT_Bualt03G0229400</name>
</gene>
<dbReference type="SUPFAM" id="SSF90229">
    <property type="entry name" value="CCCH zinc finger"/>
    <property type="match status" value="1"/>
</dbReference>
<keyword evidence="2 7" id="KW-0863">Zinc-finger</keyword>
<dbReference type="Gene3D" id="3.30.70.330">
    <property type="match status" value="1"/>
</dbReference>
<dbReference type="GO" id="GO:0008270">
    <property type="term" value="F:zinc ion binding"/>
    <property type="evidence" value="ECO:0007669"/>
    <property type="project" value="UniProtKB-KW"/>
</dbReference>
<evidence type="ECO:0000256" key="5">
    <source>
        <dbReference type="ARBA" id="ARBA00023125"/>
    </source>
</evidence>
<evidence type="ECO:0000313" key="11">
    <source>
        <dbReference type="EMBL" id="KAG8387209.1"/>
    </source>
</evidence>
<evidence type="ECO:0000259" key="10">
    <source>
        <dbReference type="PROSITE" id="PS51644"/>
    </source>
</evidence>
<evidence type="ECO:0000313" key="12">
    <source>
        <dbReference type="Proteomes" id="UP000826271"/>
    </source>
</evidence>
<dbReference type="PANTHER" id="PTHR24009">
    <property type="entry name" value="RNA-BINDING (RRM/RBD/RNP MOTIFS)"/>
    <property type="match status" value="1"/>
</dbReference>
<proteinExistence type="predicted"/>
<dbReference type="GO" id="GO:0003723">
    <property type="term" value="F:RNA binding"/>
    <property type="evidence" value="ECO:0007669"/>
    <property type="project" value="UniProtKB-UniRule"/>
</dbReference>
<keyword evidence="1 7" id="KW-0479">Metal-binding</keyword>
<accession>A0AAV6XWS5</accession>
<evidence type="ECO:0000256" key="1">
    <source>
        <dbReference type="ARBA" id="ARBA00022723"/>
    </source>
</evidence>
<keyword evidence="3 7" id="KW-0862">Zinc</keyword>
<dbReference type="PROSITE" id="PS51644">
    <property type="entry name" value="HTH_OST"/>
    <property type="match status" value="1"/>
</dbReference>
<dbReference type="SMART" id="SM00356">
    <property type="entry name" value="ZnF_C3H1"/>
    <property type="match status" value="1"/>
</dbReference>
<dbReference type="InterPro" id="IPR012677">
    <property type="entry name" value="Nucleotide-bd_a/b_plait_sf"/>
</dbReference>
<evidence type="ECO:0000256" key="2">
    <source>
        <dbReference type="ARBA" id="ARBA00022771"/>
    </source>
</evidence>
<evidence type="ECO:0000256" key="7">
    <source>
        <dbReference type="PROSITE-ProRule" id="PRU00723"/>
    </source>
</evidence>
<evidence type="ECO:0000256" key="4">
    <source>
        <dbReference type="ARBA" id="ARBA00022884"/>
    </source>
</evidence>
<dbReference type="InterPro" id="IPR036855">
    <property type="entry name" value="Znf_CCCH_sf"/>
</dbReference>
<comment type="caution">
    <text evidence="11">The sequence shown here is derived from an EMBL/GenBank/DDBJ whole genome shotgun (WGS) entry which is preliminary data.</text>
</comment>
<keyword evidence="4 6" id="KW-0694">RNA-binding</keyword>
<dbReference type="InterPro" id="IPR056276">
    <property type="entry name" value="AtC3H46-like_PABC-like"/>
</dbReference>